<dbReference type="GO" id="GO:0009279">
    <property type="term" value="C:cell outer membrane"/>
    <property type="evidence" value="ECO:0007669"/>
    <property type="project" value="UniProtKB-SubCell"/>
</dbReference>
<evidence type="ECO:0000256" key="2">
    <source>
        <dbReference type="ARBA" id="ARBA00023136"/>
    </source>
</evidence>
<evidence type="ECO:0000313" key="4">
    <source>
        <dbReference type="EMBL" id="EHB92170.1"/>
    </source>
</evidence>
<keyword evidence="3" id="KW-0998">Cell outer membrane</keyword>
<dbReference type="STRING" id="742725.HMPREF9450_02219"/>
<keyword evidence="2" id="KW-0472">Membrane</keyword>
<reference evidence="4 5" key="1">
    <citation type="submission" date="2011-08" db="EMBL/GenBank/DDBJ databases">
        <title>The Genome Sequence of Alistipes indistinctus YIT 12060.</title>
        <authorList>
            <consortium name="The Broad Institute Genome Sequencing Platform"/>
            <person name="Earl A."/>
            <person name="Ward D."/>
            <person name="Feldgarden M."/>
            <person name="Gevers D."/>
            <person name="Morotomi M."/>
            <person name="Young S.K."/>
            <person name="Zeng Q."/>
            <person name="Gargeya S."/>
            <person name="Fitzgerald M."/>
            <person name="Haas B."/>
            <person name="Abouelleil A."/>
            <person name="Alvarado L."/>
            <person name="Arachchi H.M."/>
            <person name="Berlin A."/>
            <person name="Brown A."/>
            <person name="Chapman S.B."/>
            <person name="Chen Z."/>
            <person name="Dunbar C."/>
            <person name="Freedman E."/>
            <person name="Gearin G."/>
            <person name="Gellesch M."/>
            <person name="Goldberg J."/>
            <person name="Griggs A."/>
            <person name="Gujja S."/>
            <person name="Heiman D."/>
            <person name="Howarth C."/>
            <person name="Larson L."/>
            <person name="Lui A."/>
            <person name="MacDonald P.J.P."/>
            <person name="Montmayeur A."/>
            <person name="Murphy C."/>
            <person name="Neiman D."/>
            <person name="Pearson M."/>
            <person name="Priest M."/>
            <person name="Roberts A."/>
            <person name="Saif S."/>
            <person name="Shea T."/>
            <person name="Shenoy N."/>
            <person name="Sisk P."/>
            <person name="Stolte C."/>
            <person name="Sykes S."/>
            <person name="Wortman J."/>
            <person name="Nusbaum C."/>
            <person name="Birren B."/>
        </authorList>
    </citation>
    <scope>NUCLEOTIDE SEQUENCE [LARGE SCALE GENOMIC DNA]</scope>
    <source>
        <strain evidence="4 5">YIT 12060</strain>
    </source>
</reference>
<evidence type="ECO:0008006" key="6">
    <source>
        <dbReference type="Google" id="ProtNLM"/>
    </source>
</evidence>
<evidence type="ECO:0000313" key="5">
    <source>
        <dbReference type="Proteomes" id="UP000006008"/>
    </source>
</evidence>
<dbReference type="SUPFAM" id="SSF56935">
    <property type="entry name" value="Porins"/>
    <property type="match status" value="1"/>
</dbReference>
<dbReference type="HOGENOM" id="CLU_316392_0_0_10"/>
<protein>
    <recommendedName>
        <fullName evidence="6">TonB-dependent receptor-like beta-barrel domain-containing protein</fullName>
    </recommendedName>
</protein>
<accession>G5H9D3</accession>
<dbReference type="Proteomes" id="UP000006008">
    <property type="component" value="Unassembled WGS sequence"/>
</dbReference>
<evidence type="ECO:0000256" key="1">
    <source>
        <dbReference type="ARBA" id="ARBA00004442"/>
    </source>
</evidence>
<gene>
    <name evidence="4" type="ORF">HMPREF9450_02219</name>
</gene>
<dbReference type="InterPro" id="IPR036942">
    <property type="entry name" value="Beta-barrel_TonB_sf"/>
</dbReference>
<dbReference type="Gene3D" id="2.40.170.20">
    <property type="entry name" value="TonB-dependent receptor, beta-barrel domain"/>
    <property type="match status" value="1"/>
</dbReference>
<dbReference type="eggNOG" id="COG1629">
    <property type="taxonomic scope" value="Bacteria"/>
</dbReference>
<sequence length="814" mass="90712">MVPSWLFAQGGVTTTDDYDAGARSPELFQPGEEAEALLLMPLQAYPSAFSSLSDFNFSFVRYNRRGYDSRYSMLAVDGIALDDPLTGNQHWNVLNAVTNAPGPLFLAEGGAPGERMLGLSGGIREYGRLAGEQPKRAYAGAMFTDRRFRGGARMGAATGWMKGGWAVSFSGSRRWGRDTHIDGVYSDNWTVYGSVARKVGPKHVLSAAFLMAPSDQGVRGAATLEAFGLTDDPLYNPYWGYQDGRIRSSRTRKSQQPLALLAWDFTLNDDFRLQTTFSYLGGESCYSALDWHSASNPMPDYYRYMPGYAANPEVAAAVREAWESRDPGVTQVNWDELYYVNCHGTATPASYAVGGAVTANRCFQFVSSFEYRMSGLNRLRGGVQIRNDRTSRYQRLEDLLGGDYLLNVDSYLIDDEYYGDKIQNDLQHPNRRVGVGERYGYDYDLDYSSYGAWVLADLHSAREAGLYGYVGGRAAQVSFYRDGRYEKELFPGGRSLGRSDRLSFTEYLLKGGIGYMFTPSHSIEVRVAYGDVAPVADAVFLAPEYQNRTIADPRPVNLLSGEVCYRLSLRSVEIGLSGYVTTTRGESDVRHYYDDLAGEFSNMELSAIDKLYVGAELGVTVRLTDRWSLRGAAAFSDNTYLSDPAADIYADRDNRPVAVGATAYLKGYKLGGSPQTVASGELRYSGRRMWTAAVSVNYAGRNYIDISPVRRMRRVLDYATSPEALQEMTSQEQFGDATTVNLFLSKTFRLGSHYLTLSGSVNNLANRRRIVYSGYEPLRMVRTGSGLDRTVAPMASRYYHAYPRTYYLTLNYRF</sequence>
<evidence type="ECO:0000256" key="3">
    <source>
        <dbReference type="ARBA" id="ARBA00023237"/>
    </source>
</evidence>
<dbReference type="EMBL" id="ADLD01000013">
    <property type="protein sequence ID" value="EHB92170.1"/>
    <property type="molecule type" value="Genomic_DNA"/>
</dbReference>
<proteinExistence type="predicted"/>
<comment type="subcellular location">
    <subcellularLocation>
        <location evidence="1">Cell outer membrane</location>
    </subcellularLocation>
</comment>
<name>G5H9D3_9BACT</name>
<keyword evidence="5" id="KW-1185">Reference proteome</keyword>
<dbReference type="PATRIC" id="fig|742725.3.peg.2287"/>
<dbReference type="AlphaFoldDB" id="G5H9D3"/>
<organism evidence="4 5">
    <name type="scientific">Alistipes indistinctus YIT 12060</name>
    <dbReference type="NCBI Taxonomy" id="742725"/>
    <lineage>
        <taxon>Bacteria</taxon>
        <taxon>Pseudomonadati</taxon>
        <taxon>Bacteroidota</taxon>
        <taxon>Bacteroidia</taxon>
        <taxon>Bacteroidales</taxon>
        <taxon>Rikenellaceae</taxon>
        <taxon>Alistipes</taxon>
    </lineage>
</organism>
<comment type="caution">
    <text evidence="4">The sequence shown here is derived from an EMBL/GenBank/DDBJ whole genome shotgun (WGS) entry which is preliminary data.</text>
</comment>